<accession>D5XDX1</accession>
<dbReference type="AlphaFoldDB" id="D5XDX1"/>
<dbReference type="HOGENOM" id="CLU_2060336_0_0_9"/>
<evidence type="ECO:0000313" key="2">
    <source>
        <dbReference type="Proteomes" id="UP000002377"/>
    </source>
</evidence>
<name>D5XDX1_THEPJ</name>
<keyword evidence="2" id="KW-1185">Reference proteome</keyword>
<dbReference type="KEGG" id="tjr:TherJR_0976"/>
<evidence type="ECO:0000313" key="1">
    <source>
        <dbReference type="EMBL" id="ADG81842.1"/>
    </source>
</evidence>
<gene>
    <name evidence="1" type="ordered locus">TherJR_0976</name>
</gene>
<organism evidence="1 2">
    <name type="scientific">Thermincola potens (strain JR)</name>
    <dbReference type="NCBI Taxonomy" id="635013"/>
    <lineage>
        <taxon>Bacteria</taxon>
        <taxon>Bacillati</taxon>
        <taxon>Bacillota</taxon>
        <taxon>Clostridia</taxon>
        <taxon>Eubacteriales</taxon>
        <taxon>Thermincolaceae</taxon>
        <taxon>Thermincola</taxon>
    </lineage>
</organism>
<dbReference type="Proteomes" id="UP000002377">
    <property type="component" value="Chromosome"/>
</dbReference>
<proteinExistence type="predicted"/>
<dbReference type="OrthoDB" id="417974at186801"/>
<protein>
    <submittedName>
        <fullName evidence="1">Uncharacterized protein</fullName>
    </submittedName>
</protein>
<reference evidence="1 2" key="1">
    <citation type="submission" date="2010-05" db="EMBL/GenBank/DDBJ databases">
        <title>Complete sequence of Thermincola sp. JR.</title>
        <authorList>
            <consortium name="US DOE Joint Genome Institute"/>
            <person name="Lucas S."/>
            <person name="Copeland A."/>
            <person name="Lapidus A."/>
            <person name="Cheng J.-F."/>
            <person name="Bruce D."/>
            <person name="Goodwin L."/>
            <person name="Pitluck S."/>
            <person name="Chertkov O."/>
            <person name="Detter J.C."/>
            <person name="Han C."/>
            <person name="Tapia R."/>
            <person name="Land M."/>
            <person name="Hauser L."/>
            <person name="Kyrpides N."/>
            <person name="Mikhailova N."/>
            <person name="Hazen T.C."/>
            <person name="Woyke T."/>
        </authorList>
    </citation>
    <scope>NUCLEOTIDE SEQUENCE [LARGE SCALE GENOMIC DNA]</scope>
    <source>
        <strain evidence="1 2">JR</strain>
    </source>
</reference>
<dbReference type="STRING" id="635013.TherJR_0976"/>
<dbReference type="EMBL" id="CP002028">
    <property type="protein sequence ID" value="ADG81842.1"/>
    <property type="molecule type" value="Genomic_DNA"/>
</dbReference>
<dbReference type="RefSeq" id="WP_013119861.1">
    <property type="nucleotide sequence ID" value="NC_014152.1"/>
</dbReference>
<sequence>MECIEITLADCQNRFTCSAAIAKAEKIFGNKLKSGRAVYCAICDRLIRKEFRSAVRSFYHSKTLLVHPVHMDCVQDHIPIDDLLKNPQFIDMSALDFLDLVGLVDAVHQWKKKLNDNRH</sequence>